<dbReference type="SUPFAM" id="SSF47473">
    <property type="entry name" value="EF-hand"/>
    <property type="match status" value="1"/>
</dbReference>
<dbReference type="PANTHER" id="PTHR23048">
    <property type="entry name" value="MYOSIN LIGHT CHAIN 1, 3"/>
    <property type="match status" value="1"/>
</dbReference>
<dbReference type="EMBL" id="CAJNOJ010000086">
    <property type="protein sequence ID" value="CAF1071953.1"/>
    <property type="molecule type" value="Genomic_DNA"/>
</dbReference>
<organism evidence="3 4">
    <name type="scientific">Adineta ricciae</name>
    <name type="common">Rotifer</name>
    <dbReference type="NCBI Taxonomy" id="249248"/>
    <lineage>
        <taxon>Eukaryota</taxon>
        <taxon>Metazoa</taxon>
        <taxon>Spiralia</taxon>
        <taxon>Gnathifera</taxon>
        <taxon>Rotifera</taxon>
        <taxon>Eurotatoria</taxon>
        <taxon>Bdelloidea</taxon>
        <taxon>Adinetida</taxon>
        <taxon>Adinetidae</taxon>
        <taxon>Adineta</taxon>
    </lineage>
</organism>
<protein>
    <recommendedName>
        <fullName evidence="2">EF-hand domain-containing protein</fullName>
    </recommendedName>
</protein>
<dbReference type="InterPro" id="IPR002048">
    <property type="entry name" value="EF_hand_dom"/>
</dbReference>
<evidence type="ECO:0000313" key="4">
    <source>
        <dbReference type="Proteomes" id="UP000663852"/>
    </source>
</evidence>
<dbReference type="GO" id="GO:0016460">
    <property type="term" value="C:myosin II complex"/>
    <property type="evidence" value="ECO:0007669"/>
    <property type="project" value="TreeGrafter"/>
</dbReference>
<keyword evidence="1" id="KW-0677">Repeat</keyword>
<evidence type="ECO:0000313" key="3">
    <source>
        <dbReference type="EMBL" id="CAF1071953.1"/>
    </source>
</evidence>
<dbReference type="InterPro" id="IPR050230">
    <property type="entry name" value="CALM/Myosin/TropC-like"/>
</dbReference>
<dbReference type="FunFam" id="1.10.238.10:FF:000001">
    <property type="entry name" value="Calmodulin 1"/>
    <property type="match status" value="1"/>
</dbReference>
<gene>
    <name evidence="3" type="ORF">EDS130_LOCUS18489</name>
</gene>
<dbReference type="AlphaFoldDB" id="A0A814M2X4"/>
<proteinExistence type="predicted"/>
<accession>A0A814M2X4</accession>
<feature type="domain" description="EF-hand" evidence="2">
    <location>
        <begin position="80"/>
        <end position="115"/>
    </location>
</feature>
<reference evidence="3" key="1">
    <citation type="submission" date="2021-02" db="EMBL/GenBank/DDBJ databases">
        <authorList>
            <person name="Nowell W R."/>
        </authorList>
    </citation>
    <scope>NUCLEOTIDE SEQUENCE</scope>
</reference>
<comment type="caution">
    <text evidence="3">The sequence shown here is derived from an EMBL/GenBank/DDBJ whole genome shotgun (WGS) entry which is preliminary data.</text>
</comment>
<evidence type="ECO:0000256" key="1">
    <source>
        <dbReference type="ARBA" id="ARBA00022737"/>
    </source>
</evidence>
<sequence length="184" mass="21230">MSKNFSEEEIDNFRQCFQLFAPQGYVDTPDKLCFIMRSLSMAPTIAELKRYFTKYKKVDAGVVEFDDFLKIVLEHRSTENTPNEIMAAFQLYDTQRHGYIDAKQLRYLLTNTGEKLTDKDVDLILRELNIGGEGNGTDIVSSSSRHYVFGYHCTRTANLRIYTSHKETINCINKNNQVTGYPTK</sequence>
<dbReference type="GO" id="GO:0005509">
    <property type="term" value="F:calcium ion binding"/>
    <property type="evidence" value="ECO:0007669"/>
    <property type="project" value="InterPro"/>
</dbReference>
<dbReference type="PROSITE" id="PS50222">
    <property type="entry name" value="EF_HAND_2"/>
    <property type="match status" value="1"/>
</dbReference>
<dbReference type="Pfam" id="PF13499">
    <property type="entry name" value="EF-hand_7"/>
    <property type="match status" value="1"/>
</dbReference>
<name>A0A814M2X4_ADIRI</name>
<evidence type="ECO:0000259" key="2">
    <source>
        <dbReference type="PROSITE" id="PS50222"/>
    </source>
</evidence>
<dbReference type="Proteomes" id="UP000663852">
    <property type="component" value="Unassembled WGS sequence"/>
</dbReference>
<dbReference type="Gene3D" id="1.10.238.10">
    <property type="entry name" value="EF-hand"/>
    <property type="match status" value="1"/>
</dbReference>
<dbReference type="InterPro" id="IPR011992">
    <property type="entry name" value="EF-hand-dom_pair"/>
</dbReference>
<dbReference type="PANTHER" id="PTHR23048:SF0">
    <property type="entry name" value="CALMODULIN LIKE 3"/>
    <property type="match status" value="1"/>
</dbReference>
<dbReference type="OrthoDB" id="435273at2759"/>